<keyword evidence="2" id="KW-1185">Reference proteome</keyword>
<protein>
    <submittedName>
        <fullName evidence="1">Uncharacterized protein</fullName>
    </submittedName>
</protein>
<proteinExistence type="predicted"/>
<organism evidence="1 2">
    <name type="scientific">Nostoc flagelliforme CCNUN1</name>
    <dbReference type="NCBI Taxonomy" id="2038116"/>
    <lineage>
        <taxon>Bacteria</taxon>
        <taxon>Bacillati</taxon>
        <taxon>Cyanobacteriota</taxon>
        <taxon>Cyanophyceae</taxon>
        <taxon>Nostocales</taxon>
        <taxon>Nostocaceae</taxon>
        <taxon>Nostoc</taxon>
    </lineage>
</organism>
<name>A0A2K8SRX3_9NOSO</name>
<accession>A0A2K8SRX3</accession>
<evidence type="ECO:0000313" key="1">
    <source>
        <dbReference type="EMBL" id="AUB38234.1"/>
    </source>
</evidence>
<dbReference type="Proteomes" id="UP000232003">
    <property type="component" value="Chromosome"/>
</dbReference>
<evidence type="ECO:0000313" key="2">
    <source>
        <dbReference type="Proteomes" id="UP000232003"/>
    </source>
</evidence>
<dbReference type="AlphaFoldDB" id="A0A2K8SRX3"/>
<sequence length="133" mass="14251">MSNIDNLTSTSNDSVVDQEQLFTELTLEEGAVIEGGAIYNLGNKAGVTVNYTINGQNDSLFFNQEKQYYFENSPFVGFDQKIGPGYELVYTPLSSPGNYNFDTSGGYLILTGGDFGPPAANIVAPNPTANSVS</sequence>
<gene>
    <name evidence="1" type="ORF">COO91_04199</name>
</gene>
<dbReference type="EMBL" id="CP024785">
    <property type="protein sequence ID" value="AUB38234.1"/>
    <property type="molecule type" value="Genomic_DNA"/>
</dbReference>
<reference evidence="1" key="1">
    <citation type="submission" date="2017-11" db="EMBL/GenBank/DDBJ databases">
        <title>Complete genome of a free-living desiccation-tolerant cyanobacterium and its photosynthetic adaptation to extreme terrestrial habitat.</title>
        <authorList>
            <person name="Shang J."/>
        </authorList>
    </citation>
    <scope>NUCLEOTIDE SEQUENCE [LARGE SCALE GENOMIC DNA]</scope>
    <source>
        <strain evidence="1">CCNUN1</strain>
    </source>
</reference>
<dbReference type="RefSeq" id="WP_100899622.1">
    <property type="nucleotide sequence ID" value="NZ_CAWNNC010000001.1"/>
</dbReference>
<dbReference type="KEGG" id="nfl:COO91_04199"/>